<dbReference type="Proteomes" id="UP001330812">
    <property type="component" value="Chromosome"/>
</dbReference>
<reference evidence="1 2" key="1">
    <citation type="journal article" date="2015" name="Int. J. Syst. Evol. Microbiol.">
        <title>Amycolatopsis rhabdoformis sp. nov., an actinomycete isolated from a tropical forest soil.</title>
        <authorList>
            <person name="Souza W.R."/>
            <person name="Silva R.E."/>
            <person name="Goodfellow M."/>
            <person name="Busarakam K."/>
            <person name="Figueiro F.S."/>
            <person name="Ferreira D."/>
            <person name="Rodrigues-Filho E."/>
            <person name="Moraes L.A.B."/>
            <person name="Zucchi T.D."/>
        </authorList>
    </citation>
    <scope>NUCLEOTIDE SEQUENCE [LARGE SCALE GENOMIC DNA]</scope>
    <source>
        <strain evidence="1 2">NCIMB 14900</strain>
    </source>
</reference>
<organism evidence="1 2">
    <name type="scientific">Amycolatopsis rhabdoformis</name>
    <dbReference type="NCBI Taxonomy" id="1448059"/>
    <lineage>
        <taxon>Bacteria</taxon>
        <taxon>Bacillati</taxon>
        <taxon>Actinomycetota</taxon>
        <taxon>Actinomycetes</taxon>
        <taxon>Pseudonocardiales</taxon>
        <taxon>Pseudonocardiaceae</taxon>
        <taxon>Amycolatopsis</taxon>
    </lineage>
</organism>
<proteinExistence type="predicted"/>
<evidence type="ECO:0000313" key="1">
    <source>
        <dbReference type="EMBL" id="WSE34256.1"/>
    </source>
</evidence>
<dbReference type="RefSeq" id="WP_326837056.1">
    <property type="nucleotide sequence ID" value="NZ_CP142149.1"/>
</dbReference>
<keyword evidence="2" id="KW-1185">Reference proteome</keyword>
<name>A0ABZ1IK53_9PSEU</name>
<accession>A0ABZ1IK53</accession>
<dbReference type="EMBL" id="CP142149">
    <property type="protein sequence ID" value="WSE34256.1"/>
    <property type="molecule type" value="Genomic_DNA"/>
</dbReference>
<evidence type="ECO:0000313" key="2">
    <source>
        <dbReference type="Proteomes" id="UP001330812"/>
    </source>
</evidence>
<protein>
    <submittedName>
        <fullName evidence="1">Uncharacterized protein</fullName>
    </submittedName>
</protein>
<gene>
    <name evidence="1" type="ORF">VSH64_19525</name>
</gene>
<sequence>MAGMEMRESQRRYRGELRAALSLLRSVAPRLLDQQISSSMLPERQLLSSGGSPP</sequence>